<reference evidence="12" key="1">
    <citation type="submission" date="2025-08" db="UniProtKB">
        <authorList>
            <consortium name="RefSeq"/>
        </authorList>
    </citation>
    <scope>IDENTIFICATION</scope>
</reference>
<dbReference type="InterPro" id="IPR002659">
    <property type="entry name" value="Glyco_trans_31"/>
</dbReference>
<sequence>MKMLHVFVIGMVTYVCWLFIWLFPEDEIPEIKLSQCNLESWYQQYKPQSVSQLYASRLTSYANWKYFSERAKALKSTSIFLRKRPKGSFIPKMYYDDPIPYEHNFKRLINEPNLCSQHGRIFIIYAIITMYSHFDRREILRKSFENIPSDSCARGVVIKHVFLFAKTGNSTIESLIQKESEIYHDILQEDFKESYMNVSIKAIMAWKWVREFCANAEYVAMLNDESLVDHGRLVSWLGTDFSKGAREDHFALCYPVGLARAHHLDMERFRMLEPQKLYQGKFYPRYCHGFAYVAHIKVFNKLYLSALKNTHFMPTDVWIGILTEKLNLRVLFHQKQFKLYKVLEHYQPQIYSKSPAIVAVCDIEDDKFKTIDLMQQVYKVISQEIQ</sequence>
<evidence type="ECO:0000256" key="10">
    <source>
        <dbReference type="RuleBase" id="RU363063"/>
    </source>
</evidence>
<feature type="transmembrane region" description="Helical" evidence="10">
    <location>
        <begin position="6"/>
        <end position="23"/>
    </location>
</feature>
<keyword evidence="11" id="KW-1185">Reference proteome</keyword>
<dbReference type="GO" id="GO:0000139">
    <property type="term" value="C:Golgi membrane"/>
    <property type="evidence" value="ECO:0007669"/>
    <property type="project" value="UniProtKB-SubCell"/>
</dbReference>
<evidence type="ECO:0000256" key="9">
    <source>
        <dbReference type="ARBA" id="ARBA00023136"/>
    </source>
</evidence>
<name>A0A6P7TW53_9MOLL</name>
<comment type="subcellular location">
    <subcellularLocation>
        <location evidence="1 10">Golgi apparatus membrane</location>
        <topology evidence="1 10">Single-pass type II membrane protein</topology>
    </subcellularLocation>
</comment>
<evidence type="ECO:0000256" key="1">
    <source>
        <dbReference type="ARBA" id="ARBA00004323"/>
    </source>
</evidence>
<keyword evidence="3 10" id="KW-0328">Glycosyltransferase</keyword>
<evidence type="ECO:0000256" key="7">
    <source>
        <dbReference type="ARBA" id="ARBA00022989"/>
    </source>
</evidence>
<evidence type="ECO:0000256" key="4">
    <source>
        <dbReference type="ARBA" id="ARBA00022679"/>
    </source>
</evidence>
<keyword evidence="4" id="KW-0808">Transferase</keyword>
<evidence type="ECO:0000256" key="6">
    <source>
        <dbReference type="ARBA" id="ARBA00022968"/>
    </source>
</evidence>
<proteinExistence type="inferred from homology"/>
<accession>A0A6P7TW53</accession>
<gene>
    <name evidence="12" type="primary">LOC115226673</name>
</gene>
<dbReference type="EC" id="2.4.1.-" evidence="10"/>
<dbReference type="PANTHER" id="PTHR11214:SF314">
    <property type="entry name" value="HEXOSYLTRANSFERASE"/>
    <property type="match status" value="1"/>
</dbReference>
<dbReference type="GO" id="GO:0016758">
    <property type="term" value="F:hexosyltransferase activity"/>
    <property type="evidence" value="ECO:0007669"/>
    <property type="project" value="InterPro"/>
</dbReference>
<keyword evidence="5 10" id="KW-0812">Transmembrane</keyword>
<evidence type="ECO:0000313" key="11">
    <source>
        <dbReference type="Proteomes" id="UP000515154"/>
    </source>
</evidence>
<dbReference type="RefSeq" id="XP_029653547.1">
    <property type="nucleotide sequence ID" value="XM_029797687.2"/>
</dbReference>
<keyword evidence="6 10" id="KW-0735">Signal-anchor</keyword>
<protein>
    <recommendedName>
        <fullName evidence="10">Hexosyltransferase</fullName>
        <ecNumber evidence="10">2.4.1.-</ecNumber>
    </recommendedName>
</protein>
<dbReference type="Pfam" id="PF01762">
    <property type="entry name" value="Galactosyl_T"/>
    <property type="match status" value="1"/>
</dbReference>
<evidence type="ECO:0000256" key="2">
    <source>
        <dbReference type="ARBA" id="ARBA00008661"/>
    </source>
</evidence>
<evidence type="ECO:0000256" key="3">
    <source>
        <dbReference type="ARBA" id="ARBA00022676"/>
    </source>
</evidence>
<evidence type="ECO:0000256" key="8">
    <source>
        <dbReference type="ARBA" id="ARBA00023034"/>
    </source>
</evidence>
<dbReference type="AlphaFoldDB" id="A0A6P7TW53"/>
<keyword evidence="7 10" id="KW-1133">Transmembrane helix</keyword>
<keyword evidence="8 10" id="KW-0333">Golgi apparatus</keyword>
<evidence type="ECO:0000313" key="12">
    <source>
        <dbReference type="RefSeq" id="XP_029653547.1"/>
    </source>
</evidence>
<dbReference type="PANTHER" id="PTHR11214">
    <property type="entry name" value="BETA-1,3-N-ACETYLGLUCOSAMINYLTRANSFERASE"/>
    <property type="match status" value="1"/>
</dbReference>
<keyword evidence="9 10" id="KW-0472">Membrane</keyword>
<organism evidence="11 12">
    <name type="scientific">Octopus sinensis</name>
    <name type="common">East Asian common octopus</name>
    <dbReference type="NCBI Taxonomy" id="2607531"/>
    <lineage>
        <taxon>Eukaryota</taxon>
        <taxon>Metazoa</taxon>
        <taxon>Spiralia</taxon>
        <taxon>Lophotrochozoa</taxon>
        <taxon>Mollusca</taxon>
        <taxon>Cephalopoda</taxon>
        <taxon>Coleoidea</taxon>
        <taxon>Octopodiformes</taxon>
        <taxon>Octopoda</taxon>
        <taxon>Incirrata</taxon>
        <taxon>Octopodidae</taxon>
        <taxon>Octopus</taxon>
    </lineage>
</organism>
<comment type="similarity">
    <text evidence="2 10">Belongs to the glycosyltransferase 31 family.</text>
</comment>
<dbReference type="GO" id="GO:0006493">
    <property type="term" value="P:protein O-linked glycosylation"/>
    <property type="evidence" value="ECO:0007669"/>
    <property type="project" value="TreeGrafter"/>
</dbReference>
<evidence type="ECO:0000256" key="5">
    <source>
        <dbReference type="ARBA" id="ARBA00022692"/>
    </source>
</evidence>
<dbReference type="Proteomes" id="UP000515154">
    <property type="component" value="Linkage group LG30"/>
</dbReference>
<dbReference type="KEGG" id="osn:115226673"/>